<dbReference type="Gene3D" id="3.40.50.300">
    <property type="entry name" value="P-loop containing nucleotide triphosphate hydrolases"/>
    <property type="match status" value="2"/>
</dbReference>
<dbReference type="PANTHER" id="PTHR32114:SF2">
    <property type="entry name" value="ABC TRANSPORTER ABCH.3"/>
    <property type="match status" value="1"/>
</dbReference>
<dbReference type="Proteomes" id="UP000007264">
    <property type="component" value="Unassembled WGS sequence"/>
</dbReference>
<accession>I0YV00</accession>
<keyword evidence="5" id="KW-1185">Reference proteome</keyword>
<dbReference type="InterPro" id="IPR029052">
    <property type="entry name" value="Metallo-depent_PP-like"/>
</dbReference>
<name>I0YV00_COCSC</name>
<dbReference type="InterPro" id="IPR027417">
    <property type="entry name" value="P-loop_NTPase"/>
</dbReference>
<dbReference type="SUPFAM" id="SSF52540">
    <property type="entry name" value="P-loop containing nucleoside triphosphate hydrolases"/>
    <property type="match status" value="1"/>
</dbReference>
<keyword evidence="1" id="KW-0175">Coiled coil</keyword>
<feature type="region of interest" description="Disordered" evidence="2">
    <location>
        <begin position="728"/>
        <end position="750"/>
    </location>
</feature>
<feature type="region of interest" description="Disordered" evidence="2">
    <location>
        <begin position="76"/>
        <end position="107"/>
    </location>
</feature>
<dbReference type="GeneID" id="17040205"/>
<organism evidence="4 5">
    <name type="scientific">Coccomyxa subellipsoidea (strain C-169)</name>
    <name type="common">Green microalga</name>
    <dbReference type="NCBI Taxonomy" id="574566"/>
    <lineage>
        <taxon>Eukaryota</taxon>
        <taxon>Viridiplantae</taxon>
        <taxon>Chlorophyta</taxon>
        <taxon>core chlorophytes</taxon>
        <taxon>Trebouxiophyceae</taxon>
        <taxon>Trebouxiophyceae incertae sedis</taxon>
        <taxon>Coccomyxaceae</taxon>
        <taxon>Coccomyxa</taxon>
        <taxon>Coccomyxa subellipsoidea</taxon>
    </lineage>
</organism>
<protein>
    <recommendedName>
        <fullName evidence="3">Rad50/SbcC-type AAA domain-containing protein</fullName>
    </recommendedName>
</protein>
<dbReference type="InterPro" id="IPR038729">
    <property type="entry name" value="Rad50/SbcC_AAA"/>
</dbReference>
<dbReference type="PANTHER" id="PTHR32114">
    <property type="entry name" value="ABC TRANSPORTER ABCH.3"/>
    <property type="match status" value="1"/>
</dbReference>
<dbReference type="SUPFAM" id="SSF56300">
    <property type="entry name" value="Metallo-dependent phosphatases"/>
    <property type="match status" value="1"/>
</dbReference>
<dbReference type="GO" id="GO:0006302">
    <property type="term" value="P:double-strand break repair"/>
    <property type="evidence" value="ECO:0007669"/>
    <property type="project" value="InterPro"/>
</dbReference>
<comment type="caution">
    <text evidence="4">The sequence shown here is derived from an EMBL/GenBank/DDBJ whole genome shotgun (WGS) entry which is preliminary data.</text>
</comment>
<dbReference type="RefSeq" id="XP_005646763.1">
    <property type="nucleotide sequence ID" value="XM_005646706.1"/>
</dbReference>
<evidence type="ECO:0000313" key="4">
    <source>
        <dbReference type="EMBL" id="EIE22219.1"/>
    </source>
</evidence>
<feature type="compositionally biased region" description="Basic residues" evidence="2">
    <location>
        <begin position="86"/>
        <end position="95"/>
    </location>
</feature>
<evidence type="ECO:0000313" key="5">
    <source>
        <dbReference type="Proteomes" id="UP000007264"/>
    </source>
</evidence>
<dbReference type="KEGG" id="csl:COCSUDRAFT_55915"/>
<gene>
    <name evidence="4" type="ORF">COCSUDRAFT_55915</name>
</gene>
<dbReference type="AlphaFoldDB" id="I0YV00"/>
<sequence length="1250" mass="134161">MHQVPQATFASLASLRSSQIESAALAIPSPRPRTAVWGHASFAAPAQLWLYAPQRALSRAANAIFKAAVDLEPPAAITGSTPAKPAPRKRGRKKKAEQEVQPAVSSNEEAPVLPAVDLAASVPQGGEWGSVKRWVVFSDLHVSHKTVDVACQVLRRDFWHVRGSLPVGPLNRVLEELRQWRQPTLMLVGNHDQSTIGGLEHGLTPLAEACGALHVFDRPTEWGGALWLPYRRQRAELEAAIRAATGPVKAVFGHADVIGAFVNETFQAREGFMPDLFPEGVPTFMGHYHKPHTVQGTSIQYVGSPFQVSRSEAGQQKALLVLDSDWRETDRIPLDIGPRFHSLSSAQPDFPTDLRAGDRVRWTLPDSSHLESAESTVQELQSKGVVMEVLAPPPVSAPRIEASEEAGAMPLFQLYADHVGMSAAAVATGSDILRDLADEGASIQTEGATIELHSMELEGYGPYREAVRYGLQERGIRVITGSNLDDDGSQSNGAGKSVLVMAPLWALTGRSDARSEGGGSRGLTMSDIVNDDSKAARVRIDGAVNGRSFTVERTTRRKALAGLRFELDGEDLTGADSRLTQAQIERRLAVGLLARASFHGQTDITSLLEADDRKFKEELGRVIEMDIWDSAKAVAAERLKGARQQLSGLDSEASVRQELLATLQSQVQDAEQRSVQWESARQDRQAASREAGQAAAAQLQADAAELQQCCVRLEAWLAAKRQEASAQDSLTESLGGKEPNNGSVGSAGEPQLLSRSYGSSWAGALDQAAEQRQVAARQGATAVASREQEELAQLQRSHQALQNRLLLERSQLGSATGTLQASQRQVHEYSQLLQSAFADAAGHGHAATALCDRCLQPIDEATFRDNLQRLSADADSAATTHRAAADQAGATQREVEAARARVEEAQQALIRELNRAKERERCAAAERAAAAQERAAQAQQTAREWAAAQQAMQAAAAQARPVATAESMLQQAQQTLQRWQELLGGIPAALLVDTEAATDSAISFVCQTCSCSIQRTDSTGRRVEQLQAAAAAAAAEGNPHEGEAARLAALAAEAAATLAALGGRRVDLGRQVSVLAELDAGFGRTGVQSYALEGILGELQERTQQYLEQLASGFSLRLSASRPAASAPSTAVERITKSVLVRSRDPATGQTILRERSLRQLSGGERRRVALALVLGFAELISARGRLRCNLMVLQQLDEEGCARVAAVLRRLPHSTVLLVGQANTYVAQTFDAIDVVVKQGGQTTVEVAP</sequence>
<dbReference type="GO" id="GO:0016887">
    <property type="term" value="F:ATP hydrolysis activity"/>
    <property type="evidence" value="ECO:0007669"/>
    <property type="project" value="InterPro"/>
</dbReference>
<feature type="domain" description="Rad50/SbcC-type AAA" evidence="3">
    <location>
        <begin position="455"/>
        <end position="673"/>
    </location>
</feature>
<evidence type="ECO:0000256" key="1">
    <source>
        <dbReference type="SAM" id="Coils"/>
    </source>
</evidence>
<feature type="coiled-coil region" evidence="1">
    <location>
        <begin position="777"/>
        <end position="811"/>
    </location>
</feature>
<dbReference type="OrthoDB" id="18797at2759"/>
<dbReference type="Pfam" id="PF13476">
    <property type="entry name" value="AAA_23"/>
    <property type="match status" value="1"/>
</dbReference>
<evidence type="ECO:0000256" key="2">
    <source>
        <dbReference type="SAM" id="MobiDB-lite"/>
    </source>
</evidence>
<dbReference type="eggNOG" id="ENOG502QQZZ">
    <property type="taxonomic scope" value="Eukaryota"/>
</dbReference>
<evidence type="ECO:0000259" key="3">
    <source>
        <dbReference type="Pfam" id="PF13476"/>
    </source>
</evidence>
<dbReference type="Gene3D" id="3.60.21.10">
    <property type="match status" value="1"/>
</dbReference>
<proteinExistence type="predicted"/>
<feature type="coiled-coil region" evidence="1">
    <location>
        <begin position="888"/>
        <end position="982"/>
    </location>
</feature>
<reference evidence="4 5" key="1">
    <citation type="journal article" date="2012" name="Genome Biol.">
        <title>The genome of the polar eukaryotic microalga coccomyxa subellipsoidea reveals traits of cold adaptation.</title>
        <authorList>
            <person name="Blanc G."/>
            <person name="Agarkova I."/>
            <person name="Grimwood J."/>
            <person name="Kuo A."/>
            <person name="Brueggeman A."/>
            <person name="Dunigan D."/>
            <person name="Gurnon J."/>
            <person name="Ladunga I."/>
            <person name="Lindquist E."/>
            <person name="Lucas S."/>
            <person name="Pangilinan J."/>
            <person name="Proschold T."/>
            <person name="Salamov A."/>
            <person name="Schmutz J."/>
            <person name="Weeks D."/>
            <person name="Yamada T."/>
            <person name="Claverie J.M."/>
            <person name="Grigoriev I."/>
            <person name="Van Etten J."/>
            <person name="Lomsadze A."/>
            <person name="Borodovsky M."/>
        </authorList>
    </citation>
    <scope>NUCLEOTIDE SEQUENCE [LARGE SCALE GENOMIC DNA]</scope>
    <source>
        <strain evidence="4 5">C-169</strain>
    </source>
</reference>
<dbReference type="EMBL" id="AGSI01000010">
    <property type="protein sequence ID" value="EIE22219.1"/>
    <property type="molecule type" value="Genomic_DNA"/>
</dbReference>